<dbReference type="Pfam" id="PF03155">
    <property type="entry name" value="Alg6_Alg8"/>
    <property type="match status" value="1"/>
</dbReference>
<evidence type="ECO:0000313" key="12">
    <source>
        <dbReference type="Proteomes" id="UP000276133"/>
    </source>
</evidence>
<keyword evidence="8 10" id="KW-1133">Transmembrane helix</keyword>
<sequence length="431" mass="50477">LSTDFEVHRNWLAITHSLPLEKWYYENTSEWTLDYPPFFAYFEYALSIPAKYIDKEMLKIDNLNYRSVQTVYYQRSSVIITELVLIFSLFKILAKVQNVKKKESLFSIFDARCFLTFQFACNFGLVIIDNIHFQYNGFLFGIMMLSIYFLNEANSVIKKVKRLVTIGIFTIVPFILSFGPFIHHIPQLISRLFPFKRGLSHAYWAPNVWAIYNFSDKILSLLFQVQSKSSLTSGLIKDAEHTTLPSISPKITFLFSLIFMLIPIASILRRSSRKELLVKLIVLCAFSSFLFGWHVHEKAILMILIPLSLLAVNNRKFASVYFFISTIAYYSLFPLLFKNFEYPIKVILFIISVLYNYESLKYQYSKKFKINKIELVYLSLIIILELYNSILHFVLSFDKKLPYLPLMITSVYCSIGIIYSWLKFLIFSCDA</sequence>
<evidence type="ECO:0000256" key="9">
    <source>
        <dbReference type="ARBA" id="ARBA00023136"/>
    </source>
</evidence>
<feature type="transmembrane region" description="Helical" evidence="10">
    <location>
        <begin position="316"/>
        <end position="337"/>
    </location>
</feature>
<name>A0A3M7R321_BRAPC</name>
<feature type="transmembrane region" description="Helical" evidence="10">
    <location>
        <begin position="105"/>
        <end position="127"/>
    </location>
</feature>
<reference evidence="11 12" key="1">
    <citation type="journal article" date="2018" name="Sci. Rep.">
        <title>Genomic signatures of local adaptation to the degree of environmental predictability in rotifers.</title>
        <authorList>
            <person name="Franch-Gras L."/>
            <person name="Hahn C."/>
            <person name="Garcia-Roger E.M."/>
            <person name="Carmona M.J."/>
            <person name="Serra M."/>
            <person name="Gomez A."/>
        </authorList>
    </citation>
    <scope>NUCLEOTIDE SEQUENCE [LARGE SCALE GENOMIC DNA]</scope>
    <source>
        <strain evidence="11">HYR1</strain>
    </source>
</reference>
<accession>A0A3M7R321</accession>
<evidence type="ECO:0000256" key="4">
    <source>
        <dbReference type="ARBA" id="ARBA00022676"/>
    </source>
</evidence>
<keyword evidence="12" id="KW-1185">Reference proteome</keyword>
<dbReference type="GO" id="GO:0006487">
    <property type="term" value="P:protein N-linked glycosylation"/>
    <property type="evidence" value="ECO:0007669"/>
    <property type="project" value="TreeGrafter"/>
</dbReference>
<evidence type="ECO:0000256" key="10">
    <source>
        <dbReference type="RuleBase" id="RU363110"/>
    </source>
</evidence>
<comment type="pathway">
    <text evidence="2 10">Protein modification; protein glycosylation.</text>
</comment>
<evidence type="ECO:0000256" key="8">
    <source>
        <dbReference type="ARBA" id="ARBA00022989"/>
    </source>
</evidence>
<evidence type="ECO:0000313" key="11">
    <source>
        <dbReference type="EMBL" id="RNA17987.1"/>
    </source>
</evidence>
<feature type="transmembrane region" description="Helical" evidence="10">
    <location>
        <begin position="375"/>
        <end position="397"/>
    </location>
</feature>
<keyword evidence="6 10" id="KW-0812">Transmembrane</keyword>
<comment type="caution">
    <text evidence="11">The sequence shown here is derived from an EMBL/GenBank/DDBJ whole genome shotgun (WGS) entry which is preliminary data.</text>
</comment>
<feature type="transmembrane region" description="Helical" evidence="10">
    <location>
        <begin position="163"/>
        <end position="182"/>
    </location>
</feature>
<dbReference type="EC" id="2.4.1.-" evidence="10"/>
<dbReference type="GO" id="GO:0042283">
    <property type="term" value="F:dolichyl pyrophosphate Glc1Man9GlcNAc2 alpha-1,3-glucosyltransferase activity"/>
    <property type="evidence" value="ECO:0007669"/>
    <property type="project" value="TreeGrafter"/>
</dbReference>
<organism evidence="11 12">
    <name type="scientific">Brachionus plicatilis</name>
    <name type="common">Marine rotifer</name>
    <name type="synonym">Brachionus muelleri</name>
    <dbReference type="NCBI Taxonomy" id="10195"/>
    <lineage>
        <taxon>Eukaryota</taxon>
        <taxon>Metazoa</taxon>
        <taxon>Spiralia</taxon>
        <taxon>Gnathifera</taxon>
        <taxon>Rotifera</taxon>
        <taxon>Eurotatoria</taxon>
        <taxon>Monogononta</taxon>
        <taxon>Pseudotrocha</taxon>
        <taxon>Ploima</taxon>
        <taxon>Brachionidae</taxon>
        <taxon>Brachionus</taxon>
    </lineage>
</organism>
<dbReference type="OrthoDB" id="1689333at2759"/>
<dbReference type="GO" id="GO:0005789">
    <property type="term" value="C:endoplasmic reticulum membrane"/>
    <property type="evidence" value="ECO:0007669"/>
    <property type="project" value="UniProtKB-SubCell"/>
</dbReference>
<dbReference type="PANTHER" id="PTHR12413">
    <property type="entry name" value="DOLICHYL GLYCOSYLTRANSFERASE"/>
    <property type="match status" value="1"/>
</dbReference>
<keyword evidence="9 10" id="KW-0472">Membrane</keyword>
<proteinExistence type="inferred from homology"/>
<dbReference type="AlphaFoldDB" id="A0A3M7R321"/>
<dbReference type="EMBL" id="REGN01004328">
    <property type="protein sequence ID" value="RNA17987.1"/>
    <property type="molecule type" value="Genomic_DNA"/>
</dbReference>
<comment type="subcellular location">
    <subcellularLocation>
        <location evidence="1 10">Endoplasmic reticulum membrane</location>
        <topology evidence="1 10">Multi-pass membrane protein</topology>
    </subcellularLocation>
</comment>
<feature type="transmembrane region" description="Helical" evidence="10">
    <location>
        <begin position="276"/>
        <end position="296"/>
    </location>
</feature>
<feature type="transmembrane region" description="Helical" evidence="10">
    <location>
        <begin position="72"/>
        <end position="93"/>
    </location>
</feature>
<evidence type="ECO:0000256" key="6">
    <source>
        <dbReference type="ARBA" id="ARBA00022692"/>
    </source>
</evidence>
<evidence type="ECO:0000256" key="1">
    <source>
        <dbReference type="ARBA" id="ARBA00004477"/>
    </source>
</evidence>
<dbReference type="UniPathway" id="UPA00378"/>
<dbReference type="Proteomes" id="UP000276133">
    <property type="component" value="Unassembled WGS sequence"/>
</dbReference>
<gene>
    <name evidence="11" type="ORF">BpHYR1_012091</name>
</gene>
<evidence type="ECO:0000256" key="3">
    <source>
        <dbReference type="ARBA" id="ARBA00008715"/>
    </source>
</evidence>
<protein>
    <recommendedName>
        <fullName evidence="10">Alpha-1,3-glucosyltransferase</fullName>
        <ecNumber evidence="10">2.4.1.-</ecNumber>
    </recommendedName>
</protein>
<keyword evidence="4 10" id="KW-0328">Glycosyltransferase</keyword>
<dbReference type="PANTHER" id="PTHR12413:SF2">
    <property type="entry name" value="DOLICHYL PYROPHOSPHATE GLC1MAN9GLCNAC2 ALPHA-1,3-GLUCOSYLTRANSFERASE-RELATED"/>
    <property type="match status" value="1"/>
</dbReference>
<feature type="non-terminal residue" evidence="11">
    <location>
        <position position="1"/>
    </location>
</feature>
<feature type="transmembrane region" description="Helical" evidence="10">
    <location>
        <begin position="403"/>
        <end position="422"/>
    </location>
</feature>
<evidence type="ECO:0000256" key="7">
    <source>
        <dbReference type="ARBA" id="ARBA00022824"/>
    </source>
</evidence>
<keyword evidence="7 10" id="KW-0256">Endoplasmic reticulum</keyword>
<dbReference type="STRING" id="10195.A0A3M7R321"/>
<feature type="transmembrane region" description="Helical" evidence="10">
    <location>
        <begin position="133"/>
        <end position="151"/>
    </location>
</feature>
<evidence type="ECO:0000256" key="2">
    <source>
        <dbReference type="ARBA" id="ARBA00004922"/>
    </source>
</evidence>
<keyword evidence="5 10" id="KW-0808">Transferase</keyword>
<feature type="transmembrane region" description="Helical" evidence="10">
    <location>
        <begin position="251"/>
        <end position="269"/>
    </location>
</feature>
<comment type="similarity">
    <text evidence="3 10">Belongs to the ALG6/ALG8 glucosyltransferase family.</text>
</comment>
<evidence type="ECO:0000256" key="5">
    <source>
        <dbReference type="ARBA" id="ARBA00022679"/>
    </source>
</evidence>
<dbReference type="InterPro" id="IPR004856">
    <property type="entry name" value="Glyco_trans_ALG6/ALG8"/>
</dbReference>